<evidence type="ECO:0000313" key="1">
    <source>
        <dbReference type="EMBL" id="KAK3783480.1"/>
    </source>
</evidence>
<reference evidence="1" key="1">
    <citation type="journal article" date="2023" name="G3 (Bethesda)">
        <title>A reference genome for the long-term kleptoplast-retaining sea slug Elysia crispata morphotype clarki.</title>
        <authorList>
            <person name="Eastman K.E."/>
            <person name="Pendleton A.L."/>
            <person name="Shaikh M.A."/>
            <person name="Suttiyut T."/>
            <person name="Ogas R."/>
            <person name="Tomko P."/>
            <person name="Gavelis G."/>
            <person name="Widhalm J.R."/>
            <person name="Wisecaver J.H."/>
        </authorList>
    </citation>
    <scope>NUCLEOTIDE SEQUENCE</scope>
    <source>
        <strain evidence="1">ECLA1</strain>
    </source>
</reference>
<evidence type="ECO:0000313" key="2">
    <source>
        <dbReference type="Proteomes" id="UP001283361"/>
    </source>
</evidence>
<dbReference type="AlphaFoldDB" id="A0AAE1DV46"/>
<dbReference type="EMBL" id="JAWDGP010002410">
    <property type="protein sequence ID" value="KAK3783480.1"/>
    <property type="molecule type" value="Genomic_DNA"/>
</dbReference>
<protein>
    <submittedName>
        <fullName evidence="1">Uncharacterized protein</fullName>
    </submittedName>
</protein>
<sequence>MAPSPAVTTKHASPAREDLSVQYSTHFLLGAARENETSTFSSEPLGRVRRFIDGAQDLLNKEQKRPVIDTGFYRQRHSSLRGSDHGEARVMAHFGLSPFDMAAHAPFLW</sequence>
<comment type="caution">
    <text evidence="1">The sequence shown here is derived from an EMBL/GenBank/DDBJ whole genome shotgun (WGS) entry which is preliminary data.</text>
</comment>
<organism evidence="1 2">
    <name type="scientific">Elysia crispata</name>
    <name type="common">lettuce slug</name>
    <dbReference type="NCBI Taxonomy" id="231223"/>
    <lineage>
        <taxon>Eukaryota</taxon>
        <taxon>Metazoa</taxon>
        <taxon>Spiralia</taxon>
        <taxon>Lophotrochozoa</taxon>
        <taxon>Mollusca</taxon>
        <taxon>Gastropoda</taxon>
        <taxon>Heterobranchia</taxon>
        <taxon>Euthyneura</taxon>
        <taxon>Panpulmonata</taxon>
        <taxon>Sacoglossa</taxon>
        <taxon>Placobranchoidea</taxon>
        <taxon>Plakobranchidae</taxon>
        <taxon>Elysia</taxon>
    </lineage>
</organism>
<gene>
    <name evidence="1" type="ORF">RRG08_033737</name>
</gene>
<dbReference type="Proteomes" id="UP001283361">
    <property type="component" value="Unassembled WGS sequence"/>
</dbReference>
<proteinExistence type="predicted"/>
<accession>A0AAE1DV46</accession>
<keyword evidence="2" id="KW-1185">Reference proteome</keyword>
<name>A0AAE1DV46_9GAST</name>